<sequence length="310" mass="32880">MTQLGSDTIQRIGVVGAGTIGASWAAYFITRGLDVVVFDPQSTVRLGLADRIAAMAAQLPALPGVTIGNVLVADRLDQLADVDFVQENGPEREDLKIELYQQLESIIRPEVMVASSSSGLLIGRLQSHCRNPERFLIGHPFNPPHLMPLVEVVSGAATGAGQAAAAIEFYAAVGKRPIHLKKEVPGHIANRLQAAVLREAVHLVLEGVASVGDIDAAMVYGPGMRWAGMGPALTFHLAGGAGGIAAFIDHLGGPVQSWWDDLGRPDLTPEAIAALIDGVEAAYGQLAINDLQDQRDRFLRQIATMARPAQ</sequence>
<organism evidence="4 6">
    <name type="scientific">Devosia limi DSM 17137</name>
    <dbReference type="NCBI Taxonomy" id="1121477"/>
    <lineage>
        <taxon>Bacteria</taxon>
        <taxon>Pseudomonadati</taxon>
        <taxon>Pseudomonadota</taxon>
        <taxon>Alphaproteobacteria</taxon>
        <taxon>Hyphomicrobiales</taxon>
        <taxon>Devosiaceae</taxon>
        <taxon>Devosia</taxon>
    </lineage>
</organism>
<dbReference type="STRING" id="1121477.SAMN02745223_03491"/>
<feature type="domain" description="3-hydroxyacyl-CoA dehydrogenase C-terminal" evidence="2">
    <location>
        <begin position="186"/>
        <end position="248"/>
    </location>
</feature>
<dbReference type="InterPro" id="IPR013328">
    <property type="entry name" value="6PGD_dom2"/>
</dbReference>
<dbReference type="InterPro" id="IPR008927">
    <property type="entry name" value="6-PGluconate_DH-like_C_sf"/>
</dbReference>
<evidence type="ECO:0000256" key="1">
    <source>
        <dbReference type="ARBA" id="ARBA00023002"/>
    </source>
</evidence>
<dbReference type="GO" id="GO:0006631">
    <property type="term" value="P:fatty acid metabolic process"/>
    <property type="evidence" value="ECO:0007669"/>
    <property type="project" value="InterPro"/>
</dbReference>
<dbReference type="InterPro" id="IPR006108">
    <property type="entry name" value="3HC_DH_C"/>
</dbReference>
<evidence type="ECO:0000313" key="5">
    <source>
        <dbReference type="EMBL" id="SHF76600.1"/>
    </source>
</evidence>
<dbReference type="RefSeq" id="WP_046134688.1">
    <property type="nucleotide sequence ID" value="NZ_FQVC01000013.1"/>
</dbReference>
<feature type="domain" description="3-hydroxyacyl-CoA dehydrogenase NAD binding" evidence="3">
    <location>
        <begin position="12"/>
        <end position="182"/>
    </location>
</feature>
<dbReference type="OrthoDB" id="9803287at2"/>
<reference evidence="4 6" key="1">
    <citation type="submission" date="2015-03" db="EMBL/GenBank/DDBJ databases">
        <authorList>
            <person name="Hassan Y.I."/>
            <person name="Lepp D."/>
            <person name="Zhou T."/>
        </authorList>
    </citation>
    <scope>NUCLEOTIDE SEQUENCE [LARGE SCALE GENOMIC DNA]</scope>
    <source>
        <strain evidence="4 6">DSM 17137</strain>
    </source>
</reference>
<dbReference type="EMBL" id="FQVC01000013">
    <property type="protein sequence ID" value="SHF76600.1"/>
    <property type="molecule type" value="Genomic_DNA"/>
</dbReference>
<dbReference type="AlphaFoldDB" id="A0A0F5LSA2"/>
<dbReference type="PANTHER" id="PTHR48075:SF5">
    <property type="entry name" value="3-HYDROXYBUTYRYL-COA DEHYDROGENASE"/>
    <property type="match status" value="1"/>
</dbReference>
<dbReference type="Pfam" id="PF02737">
    <property type="entry name" value="3HCDH_N"/>
    <property type="match status" value="1"/>
</dbReference>
<evidence type="ECO:0000313" key="6">
    <source>
        <dbReference type="Proteomes" id="UP000033608"/>
    </source>
</evidence>
<dbReference type="SUPFAM" id="SSF51735">
    <property type="entry name" value="NAD(P)-binding Rossmann-fold domains"/>
    <property type="match status" value="1"/>
</dbReference>
<dbReference type="InterPro" id="IPR006176">
    <property type="entry name" value="3-OHacyl-CoA_DH_NAD-bd"/>
</dbReference>
<dbReference type="PANTHER" id="PTHR48075">
    <property type="entry name" value="3-HYDROXYACYL-COA DEHYDROGENASE FAMILY PROTEIN"/>
    <property type="match status" value="1"/>
</dbReference>
<evidence type="ECO:0000313" key="4">
    <source>
        <dbReference type="EMBL" id="KKB85171.1"/>
    </source>
</evidence>
<dbReference type="Proteomes" id="UP000033608">
    <property type="component" value="Unassembled WGS sequence"/>
</dbReference>
<dbReference type="Gene3D" id="1.10.1040.10">
    <property type="entry name" value="N-(1-d-carboxylethyl)-l-norvaline Dehydrogenase, domain 2"/>
    <property type="match status" value="1"/>
</dbReference>
<dbReference type="Gene3D" id="3.40.50.720">
    <property type="entry name" value="NAD(P)-binding Rossmann-like Domain"/>
    <property type="match status" value="1"/>
</dbReference>
<dbReference type="GO" id="GO:0070403">
    <property type="term" value="F:NAD+ binding"/>
    <property type="evidence" value="ECO:0007669"/>
    <property type="project" value="InterPro"/>
</dbReference>
<name>A0A0F5LSA2_9HYPH</name>
<dbReference type="InterPro" id="IPR036291">
    <property type="entry name" value="NAD(P)-bd_dom_sf"/>
</dbReference>
<dbReference type="EMBL" id="LAJF01000060">
    <property type="protein sequence ID" value="KKB85171.1"/>
    <property type="molecule type" value="Genomic_DNA"/>
</dbReference>
<keyword evidence="6" id="KW-1185">Reference proteome</keyword>
<proteinExistence type="predicted"/>
<evidence type="ECO:0000259" key="3">
    <source>
        <dbReference type="Pfam" id="PF02737"/>
    </source>
</evidence>
<dbReference type="SUPFAM" id="SSF48179">
    <property type="entry name" value="6-phosphogluconate dehydrogenase C-terminal domain-like"/>
    <property type="match status" value="1"/>
</dbReference>
<dbReference type="Proteomes" id="UP000184533">
    <property type="component" value="Unassembled WGS sequence"/>
</dbReference>
<keyword evidence="1" id="KW-0560">Oxidoreductase</keyword>
<protein>
    <submittedName>
        <fullName evidence="4">3-hydroxyacyl-CoA dehydrogenase</fullName>
    </submittedName>
</protein>
<accession>A0A0F5LSA2</accession>
<evidence type="ECO:0000313" key="7">
    <source>
        <dbReference type="Proteomes" id="UP000184533"/>
    </source>
</evidence>
<gene>
    <name evidence="5" type="ORF">SAMN02745223_03491</name>
    <name evidence="4" type="ORF">VW29_07515</name>
</gene>
<reference evidence="5 7" key="2">
    <citation type="submission" date="2016-11" db="EMBL/GenBank/DDBJ databases">
        <authorList>
            <person name="Jaros S."/>
            <person name="Januszkiewicz K."/>
            <person name="Wedrychowicz H."/>
        </authorList>
    </citation>
    <scope>NUCLEOTIDE SEQUENCE [LARGE SCALE GENOMIC DNA]</scope>
    <source>
        <strain evidence="5 7">DSM 17137</strain>
    </source>
</reference>
<dbReference type="Pfam" id="PF00725">
    <property type="entry name" value="3HCDH"/>
    <property type="match status" value="1"/>
</dbReference>
<evidence type="ECO:0000259" key="2">
    <source>
        <dbReference type="Pfam" id="PF00725"/>
    </source>
</evidence>
<dbReference type="PATRIC" id="fig|1121477.3.peg.2591"/>
<dbReference type="GO" id="GO:0016616">
    <property type="term" value="F:oxidoreductase activity, acting on the CH-OH group of donors, NAD or NADP as acceptor"/>
    <property type="evidence" value="ECO:0007669"/>
    <property type="project" value="InterPro"/>
</dbReference>